<keyword evidence="2" id="KW-1185">Reference proteome</keyword>
<organism evidence="1 2">
    <name type="scientific">Limibacillus halophilus</name>
    <dbReference type="NCBI Taxonomy" id="1579333"/>
    <lineage>
        <taxon>Bacteria</taxon>
        <taxon>Pseudomonadati</taxon>
        <taxon>Pseudomonadota</taxon>
        <taxon>Alphaproteobacteria</taxon>
        <taxon>Rhodospirillales</taxon>
        <taxon>Rhodovibrionaceae</taxon>
        <taxon>Limibacillus</taxon>
    </lineage>
</organism>
<reference evidence="1 2" key="1">
    <citation type="submission" date="2020-08" db="EMBL/GenBank/DDBJ databases">
        <title>Genomic Encyclopedia of Type Strains, Phase III (KMG-III): the genomes of soil and plant-associated and newly described type strains.</title>
        <authorList>
            <person name="Whitman W."/>
        </authorList>
    </citation>
    <scope>NUCLEOTIDE SEQUENCE [LARGE SCALE GENOMIC DNA]</scope>
    <source>
        <strain evidence="1 2">CECT 8803</strain>
    </source>
</reference>
<accession>A0A839STF4</accession>
<protein>
    <recommendedName>
        <fullName evidence="3">Methyltransferase</fullName>
    </recommendedName>
</protein>
<gene>
    <name evidence="1" type="ORF">FHR98_000530</name>
</gene>
<sequence length="275" mass="30445">MLHMTTTDSYSATLKFLAPSSRTPVYRASQGGAEARLDLEGEYAEHPVAIANGRLGDRPTLEREGFSLVRHASAVTDFYDDLAVERIYAKEVEALVKKVTGAQRTVCFDHTRRAATAQTRGARGAREPSAVVHNDYTDKSGPQRVRDIMKGEADELLSRRFAIVNVWRPISHPAVTSMLALCAADSAKPGDLIPTPRIAKDRIGELMLAHYDSQQRWVTFPAMDLDEALLLKTYDSATDGRARFAIHTAFDNPHAPAEAKPRESIESRIFAFFSD</sequence>
<evidence type="ECO:0000313" key="2">
    <source>
        <dbReference type="Proteomes" id="UP000581135"/>
    </source>
</evidence>
<evidence type="ECO:0000313" key="1">
    <source>
        <dbReference type="EMBL" id="MBB3064265.1"/>
    </source>
</evidence>
<name>A0A839STF4_9PROT</name>
<dbReference type="PANTHER" id="PTHR34598:SF3">
    <property type="entry name" value="OXIDOREDUCTASE AN1597"/>
    <property type="match status" value="1"/>
</dbReference>
<dbReference type="NCBIfam" id="NF041278">
    <property type="entry name" value="CmcJ_NvfI_EfuI"/>
    <property type="match status" value="1"/>
</dbReference>
<dbReference type="PANTHER" id="PTHR34598">
    <property type="entry name" value="BLL6449 PROTEIN"/>
    <property type="match status" value="1"/>
</dbReference>
<proteinExistence type="predicted"/>
<dbReference type="InterPro" id="IPR044053">
    <property type="entry name" value="AsaB-like"/>
</dbReference>
<comment type="caution">
    <text evidence="1">The sequence shown here is derived from an EMBL/GenBank/DDBJ whole genome shotgun (WGS) entry which is preliminary data.</text>
</comment>
<dbReference type="Proteomes" id="UP000581135">
    <property type="component" value="Unassembled WGS sequence"/>
</dbReference>
<dbReference type="AlphaFoldDB" id="A0A839STF4"/>
<evidence type="ECO:0008006" key="3">
    <source>
        <dbReference type="Google" id="ProtNLM"/>
    </source>
</evidence>
<dbReference type="RefSeq" id="WP_183415062.1">
    <property type="nucleotide sequence ID" value="NZ_JACHXA010000001.1"/>
</dbReference>
<dbReference type="EMBL" id="JACHXA010000001">
    <property type="protein sequence ID" value="MBB3064265.1"/>
    <property type="molecule type" value="Genomic_DNA"/>
</dbReference>
<dbReference type="GO" id="GO:0016491">
    <property type="term" value="F:oxidoreductase activity"/>
    <property type="evidence" value="ECO:0007669"/>
    <property type="project" value="InterPro"/>
</dbReference>